<evidence type="ECO:0000313" key="4">
    <source>
        <dbReference type="Proteomes" id="UP001649230"/>
    </source>
</evidence>
<dbReference type="RefSeq" id="WP_235119378.1">
    <property type="nucleotide sequence ID" value="NZ_CP090978.1"/>
</dbReference>
<keyword evidence="4" id="KW-1185">Reference proteome</keyword>
<gene>
    <name evidence="3" type="ORF">L0M14_26275</name>
</gene>
<dbReference type="InterPro" id="IPR024465">
    <property type="entry name" value="DUF2399"/>
</dbReference>
<dbReference type="InterPro" id="IPR024466">
    <property type="entry name" value="CHP02679_N"/>
</dbReference>
<organism evidence="3 4">
    <name type="scientific">Paenibacillus hexagrammi</name>
    <dbReference type="NCBI Taxonomy" id="2908839"/>
    <lineage>
        <taxon>Bacteria</taxon>
        <taxon>Bacillati</taxon>
        <taxon>Bacillota</taxon>
        <taxon>Bacilli</taxon>
        <taxon>Bacillales</taxon>
        <taxon>Paenibacillaceae</taxon>
        <taxon>Paenibacillus</taxon>
    </lineage>
</organism>
<feature type="domain" description="DUF2399" evidence="1">
    <location>
        <begin position="303"/>
        <end position="474"/>
    </location>
</feature>
<evidence type="ECO:0000259" key="1">
    <source>
        <dbReference type="Pfam" id="PF09664"/>
    </source>
</evidence>
<evidence type="ECO:0000259" key="2">
    <source>
        <dbReference type="Pfam" id="PF11796"/>
    </source>
</evidence>
<dbReference type="Pfam" id="PF09664">
    <property type="entry name" value="DUF2399"/>
    <property type="match status" value="1"/>
</dbReference>
<sequence>MSQQEGVIHVAVGTDVTRIERARRYFSLPGFERMLREVWKRYAGLEEAKGHAVVRGATAEECEALNSFFGWYKRPGTDIRISLAQFETELQESAFPFTITELHEIMTGSPLLTKSDLKLLAETEWHSLFGKIEEAYMDAPVHLAQAVQDWLAGLKTGAAGGYRTLRELWRSSPEAAERELGIAVRAWQLLLTGEAGRLVGDQARAAIRIPVLAALAAGQPHALDRNQAAGRLFFQALRSALQEGQSLSEADASSPGEITNVASGIDSLVARSIYRSVGLLDDDISSSVHLYHPSGGAMKGPYVMTLRQVDAAPVLPLVQHIYVVENPAVFSTLVDAADKRSFVGSVEDQDTVGPLLMCTSGPASAAALRLLDRYIEEGRMRGSLYYSGDFDIKGVEIGNVLALRYAERFVPWFFDGDHYRKRVEIGSQMFVPFSNEEKARLARTQAEWDESLCVTMGSRGYKLFQEQFIVPLAQTWMLGLGSE</sequence>
<accession>A0ABY3SII7</accession>
<name>A0ABY3SII7_9BACL</name>
<dbReference type="Pfam" id="PF11796">
    <property type="entry name" value="DUF3323"/>
    <property type="match status" value="1"/>
</dbReference>
<protein>
    <submittedName>
        <fullName evidence="3">TIGR02679 domain-containing protein</fullName>
    </submittedName>
</protein>
<feature type="domain" description="Conserved hypothetical protein CHP02679 N terminus" evidence="2">
    <location>
        <begin position="49"/>
        <end position="292"/>
    </location>
</feature>
<proteinExistence type="predicted"/>
<dbReference type="EMBL" id="CP090978">
    <property type="protein sequence ID" value="UJF33036.1"/>
    <property type="molecule type" value="Genomic_DNA"/>
</dbReference>
<evidence type="ECO:0000313" key="3">
    <source>
        <dbReference type="EMBL" id="UJF33036.1"/>
    </source>
</evidence>
<reference evidence="3 4" key="1">
    <citation type="journal article" date="2024" name="Int. J. Syst. Evol. Microbiol.">
        <title>Paenibacillus hexagrammi sp. nov., a novel bacterium isolated from the gut content of Hexagrammos agrammus.</title>
        <authorList>
            <person name="Jung H.K."/>
            <person name="Kim D.G."/>
            <person name="Zin H."/>
            <person name="Park J."/>
            <person name="Jung H."/>
            <person name="Kim Y.O."/>
            <person name="Kong H.J."/>
            <person name="Kim J.W."/>
            <person name="Kim Y.S."/>
        </authorList>
    </citation>
    <scope>NUCLEOTIDE SEQUENCE [LARGE SCALE GENOMIC DNA]</scope>
    <source>
        <strain evidence="3 4">YPD9-1</strain>
    </source>
</reference>
<dbReference type="Proteomes" id="UP001649230">
    <property type="component" value="Chromosome"/>
</dbReference>